<comment type="caution">
    <text evidence="2">The sequence shown here is derived from an EMBL/GenBank/DDBJ whole genome shotgun (WGS) entry which is preliminary data.</text>
</comment>
<dbReference type="EMBL" id="NAJQ01000214">
    <property type="protein sequence ID" value="TKA74769.1"/>
    <property type="molecule type" value="Genomic_DNA"/>
</dbReference>
<feature type="compositionally biased region" description="Polar residues" evidence="1">
    <location>
        <begin position="325"/>
        <end position="335"/>
    </location>
</feature>
<organism evidence="2 3">
    <name type="scientific">Friedmanniomyces simplex</name>
    <dbReference type="NCBI Taxonomy" id="329884"/>
    <lineage>
        <taxon>Eukaryota</taxon>
        <taxon>Fungi</taxon>
        <taxon>Dikarya</taxon>
        <taxon>Ascomycota</taxon>
        <taxon>Pezizomycotina</taxon>
        <taxon>Dothideomycetes</taxon>
        <taxon>Dothideomycetidae</taxon>
        <taxon>Mycosphaerellales</taxon>
        <taxon>Teratosphaeriaceae</taxon>
        <taxon>Friedmanniomyces</taxon>
    </lineage>
</organism>
<evidence type="ECO:0000313" key="2">
    <source>
        <dbReference type="EMBL" id="TKA74769.1"/>
    </source>
</evidence>
<evidence type="ECO:0000313" key="3">
    <source>
        <dbReference type="Proteomes" id="UP000309340"/>
    </source>
</evidence>
<keyword evidence="3" id="KW-1185">Reference proteome</keyword>
<sequence>MPCDNVSHTHTWPDSGALTIERCEVFCQYCTNEGDRKHRHKFAWFLRRHVEGVHIKNGRGSHAHVTLSKGWTGMPEGSKGLKGNSARGPRRVRNKKALSLSRSPSPPAASYTVEAQVSQADLAVAGQIERFVPSQVSGGERVAKKMAGAVDSGEQQLHVYDPAPHSSESEMPSDNNNAIHDAVYKQLGLGLYDPAAHSSEDDELPKFNNTFDPNIHFAGMYDNLKNIFSAQPYQAVDTCDLAALQTNNTMPSLDTGLAGFANLDATAGFDTTNFDNAGLDTPDYTTNLPDLTDLTTIPGFATPPPLVHDYNNNNSSSSEESSSSLDNASPLSTPQRRIGPPIVMEMPLTPTSLLHREWLREKLNEITEALAAQKAKDSVVAWGLHEYGRHFTSGGALTIERCEVFCQYCTDASDRKHRHKFAWFLRRHVEGVHIKNGRGSHARVTLSKGWTGMPEGSKGLKGNSERGPRRVRNKKALSLSLSPSPPPPASYTVEVQVSQADLAVGGQIERFVASQVSGGERVPKKMAGAVDSDEQQLHVYDPAAHSSESEMPSDNNNAIHDAVYKQLGLGLYDPAAHSSGDDEVPKFNNTFDPNVHFTGVYDNLKNIFSAQPYQANVSGFANFDATAGLDTLGYGLDTTNFDTAGLDTTNFDTTNFDNAGLDTTDYTTNLPDLTNPTDLTTIPGFATPPALVHDYNNNNSSSSEESSSSLDNASPLSTPQRRIGPPIVMEMPLTPTSLLHREWLREKLNEITEALAAQKAKDSVVAWGLQEYGRHFTSGCAY</sequence>
<feature type="compositionally biased region" description="Polar residues" evidence="1">
    <location>
        <begin position="710"/>
        <end position="720"/>
    </location>
</feature>
<accession>A0A4V6WL47</accession>
<evidence type="ECO:0000256" key="1">
    <source>
        <dbReference type="SAM" id="MobiDB-lite"/>
    </source>
</evidence>
<dbReference type="Proteomes" id="UP000309340">
    <property type="component" value="Unassembled WGS sequence"/>
</dbReference>
<feature type="compositionally biased region" description="Low complexity" evidence="1">
    <location>
        <begin position="311"/>
        <end position="324"/>
    </location>
</feature>
<dbReference type="STRING" id="329884.A0A4V6WL47"/>
<feature type="region of interest" description="Disordered" evidence="1">
    <location>
        <begin position="66"/>
        <end position="112"/>
    </location>
</feature>
<feature type="compositionally biased region" description="Low complexity" evidence="1">
    <location>
        <begin position="696"/>
        <end position="709"/>
    </location>
</feature>
<protein>
    <submittedName>
        <fullName evidence="2">Uncharacterized protein</fullName>
    </submittedName>
</protein>
<feature type="region of interest" description="Disordered" evidence="1">
    <location>
        <begin position="447"/>
        <end position="470"/>
    </location>
</feature>
<gene>
    <name evidence="2" type="ORF">B0A55_03859</name>
</gene>
<feature type="region of interest" description="Disordered" evidence="1">
    <location>
        <begin position="302"/>
        <end position="343"/>
    </location>
</feature>
<name>A0A4V6WL47_9PEZI</name>
<dbReference type="OrthoDB" id="3910132at2759"/>
<dbReference type="AlphaFoldDB" id="A0A4V6WL47"/>
<proteinExistence type="predicted"/>
<reference evidence="2 3" key="1">
    <citation type="submission" date="2017-03" db="EMBL/GenBank/DDBJ databases">
        <title>Genomes of endolithic fungi from Antarctica.</title>
        <authorList>
            <person name="Coleine C."/>
            <person name="Masonjones S."/>
            <person name="Stajich J.E."/>
        </authorList>
    </citation>
    <scope>NUCLEOTIDE SEQUENCE [LARGE SCALE GENOMIC DNA]</scope>
    <source>
        <strain evidence="2 3">CCFEE 5184</strain>
    </source>
</reference>
<feature type="region of interest" description="Disordered" evidence="1">
    <location>
        <begin position="681"/>
        <end position="728"/>
    </location>
</feature>
<feature type="region of interest" description="Disordered" evidence="1">
    <location>
        <begin position="143"/>
        <end position="176"/>
    </location>
</feature>